<dbReference type="Proteomes" id="UP001443914">
    <property type="component" value="Unassembled WGS sequence"/>
</dbReference>
<evidence type="ECO:0000256" key="6">
    <source>
        <dbReference type="RuleBase" id="RU363053"/>
    </source>
</evidence>
<evidence type="ECO:0000313" key="9">
    <source>
        <dbReference type="Proteomes" id="UP001443914"/>
    </source>
</evidence>
<proteinExistence type="inferred from homology"/>
<evidence type="ECO:0000256" key="2">
    <source>
        <dbReference type="ARBA" id="ARBA00006824"/>
    </source>
</evidence>
<dbReference type="GO" id="GO:0005737">
    <property type="term" value="C:cytoplasm"/>
    <property type="evidence" value="ECO:0007669"/>
    <property type="project" value="TreeGrafter"/>
</dbReference>
<keyword evidence="5 6" id="KW-0472">Membrane</keyword>
<comment type="subcellular location">
    <subcellularLocation>
        <location evidence="1">Membrane</location>
        <topology evidence="1">Multi-pass membrane protein</topology>
    </subcellularLocation>
</comment>
<dbReference type="Pfam" id="PF04117">
    <property type="entry name" value="Mpv17_PMP22"/>
    <property type="match status" value="1"/>
</dbReference>
<keyword evidence="4 6" id="KW-1133">Transmembrane helix</keyword>
<evidence type="ECO:0000256" key="1">
    <source>
        <dbReference type="ARBA" id="ARBA00004141"/>
    </source>
</evidence>
<evidence type="ECO:0000256" key="3">
    <source>
        <dbReference type="ARBA" id="ARBA00022692"/>
    </source>
</evidence>
<feature type="region of interest" description="Disordered" evidence="7">
    <location>
        <begin position="15"/>
        <end position="49"/>
    </location>
</feature>
<feature type="transmembrane region" description="Helical" evidence="6">
    <location>
        <begin position="148"/>
        <end position="168"/>
    </location>
</feature>
<organism evidence="8 9">
    <name type="scientific">Saponaria officinalis</name>
    <name type="common">Common soapwort</name>
    <name type="synonym">Lychnis saponaria</name>
    <dbReference type="NCBI Taxonomy" id="3572"/>
    <lineage>
        <taxon>Eukaryota</taxon>
        <taxon>Viridiplantae</taxon>
        <taxon>Streptophyta</taxon>
        <taxon>Embryophyta</taxon>
        <taxon>Tracheophyta</taxon>
        <taxon>Spermatophyta</taxon>
        <taxon>Magnoliopsida</taxon>
        <taxon>eudicotyledons</taxon>
        <taxon>Gunneridae</taxon>
        <taxon>Pentapetalae</taxon>
        <taxon>Caryophyllales</taxon>
        <taxon>Caryophyllaceae</taxon>
        <taxon>Caryophylleae</taxon>
        <taxon>Saponaria</taxon>
    </lineage>
</organism>
<dbReference type="PANTHER" id="PTHR11266:SF91">
    <property type="entry name" value="EXPRESSED PROTEIN"/>
    <property type="match status" value="1"/>
</dbReference>
<dbReference type="GO" id="GO:0016020">
    <property type="term" value="C:membrane"/>
    <property type="evidence" value="ECO:0007669"/>
    <property type="project" value="UniProtKB-SubCell"/>
</dbReference>
<protein>
    <submittedName>
        <fullName evidence="8">Uncharacterized protein</fullName>
    </submittedName>
</protein>
<name>A0AAW1IIR6_SAPOF</name>
<comment type="similarity">
    <text evidence="2 6">Belongs to the peroxisomal membrane protein PXMP2/4 family.</text>
</comment>
<keyword evidence="3 6" id="KW-0812">Transmembrane</keyword>
<feature type="transmembrane region" description="Helical" evidence="6">
    <location>
        <begin position="180"/>
        <end position="196"/>
    </location>
</feature>
<gene>
    <name evidence="8" type="ORF">RND81_09G094800</name>
</gene>
<dbReference type="AlphaFoldDB" id="A0AAW1IIR6"/>
<feature type="compositionally biased region" description="Basic residues" evidence="7">
    <location>
        <begin position="21"/>
        <end position="36"/>
    </location>
</feature>
<evidence type="ECO:0000256" key="7">
    <source>
        <dbReference type="SAM" id="MobiDB-lite"/>
    </source>
</evidence>
<sequence length="232" mass="26274">MDVLGGGGGGAWWSHHPFNDHRRRIKRRGERNRKQKASSESTAPNSVGKPGFRFPIKQALTAGSLAFAGDSIAQLTHRWKTLQSLPSISEEDNKDFVASLLSGHDWLRALRMTSYGFLFYGPASYVWYQTLDRYLPQPTVTNLLVKVLLNQIILGPAVIAVVFAWNNLWQGKVSELPGKYQKDALPTLLFGFRFWVPYSFLNFWCIPLQARVAFMSLGSIFWNFILSSTMSK</sequence>
<reference evidence="8" key="1">
    <citation type="submission" date="2024-03" db="EMBL/GenBank/DDBJ databases">
        <title>WGS assembly of Saponaria officinalis var. Norfolk2.</title>
        <authorList>
            <person name="Jenkins J."/>
            <person name="Shu S."/>
            <person name="Grimwood J."/>
            <person name="Barry K."/>
            <person name="Goodstein D."/>
            <person name="Schmutz J."/>
            <person name="Leebens-Mack J."/>
            <person name="Osbourn A."/>
        </authorList>
    </citation>
    <scope>NUCLEOTIDE SEQUENCE [LARGE SCALE GENOMIC DNA]</scope>
    <source>
        <strain evidence="8">JIC</strain>
    </source>
</reference>
<evidence type="ECO:0000313" key="8">
    <source>
        <dbReference type="EMBL" id="KAK9689967.1"/>
    </source>
</evidence>
<accession>A0AAW1IIR6</accession>
<feature type="transmembrane region" description="Helical" evidence="6">
    <location>
        <begin position="109"/>
        <end position="128"/>
    </location>
</feature>
<comment type="caution">
    <text evidence="8">The sequence shown here is derived from an EMBL/GenBank/DDBJ whole genome shotgun (WGS) entry which is preliminary data.</text>
</comment>
<dbReference type="InterPro" id="IPR007248">
    <property type="entry name" value="Mpv17_PMP22"/>
</dbReference>
<evidence type="ECO:0000256" key="4">
    <source>
        <dbReference type="ARBA" id="ARBA00022989"/>
    </source>
</evidence>
<dbReference type="EMBL" id="JBDFQZ010000009">
    <property type="protein sequence ID" value="KAK9689967.1"/>
    <property type="molecule type" value="Genomic_DNA"/>
</dbReference>
<evidence type="ECO:0000256" key="5">
    <source>
        <dbReference type="ARBA" id="ARBA00023136"/>
    </source>
</evidence>
<keyword evidence="9" id="KW-1185">Reference proteome</keyword>
<dbReference type="PANTHER" id="PTHR11266">
    <property type="entry name" value="PEROXISOMAL MEMBRANE PROTEIN 2, PXMP2 MPV17"/>
    <property type="match status" value="1"/>
</dbReference>